<evidence type="ECO:0000313" key="2">
    <source>
        <dbReference type="Proteomes" id="UP001157502"/>
    </source>
</evidence>
<name>A0ACC2G4F5_DALPE</name>
<keyword evidence="2" id="KW-1185">Reference proteome</keyword>
<sequence length="288" mass="32180">MPISGLLGVQFDMNLLGRLTCSVVGVLVISWAYRFYSSRGKATKPQHFVRRPPDRPAEAPRETCRNCKTELRPRNAGNHNTSDDGDKQHDEIKIRNVMFESTLKPCDASDSGLASPSQGQTHWILQRMQRGMAVGRELRQDLGIQGTFSSFLSKAEIRVEDANLVMQGHGDQSVVQGKIYEYYVESSSQSVTGSMVNHFERNSLDSQNVEFESGGSSPANPCMSNRDPAEAPHSGHVIRRVEPCHYLQSQHGQPRHQYMEGAKSRNLSWGQIRKSVSRKHRCLGVGQS</sequence>
<dbReference type="Proteomes" id="UP001157502">
    <property type="component" value="Chromosome 17"/>
</dbReference>
<dbReference type="EMBL" id="CM055744">
    <property type="protein sequence ID" value="KAJ7998633.1"/>
    <property type="molecule type" value="Genomic_DNA"/>
</dbReference>
<reference evidence="1" key="1">
    <citation type="submission" date="2021-05" db="EMBL/GenBank/DDBJ databases">
        <authorList>
            <person name="Pan Q."/>
            <person name="Jouanno E."/>
            <person name="Zahm M."/>
            <person name="Klopp C."/>
            <person name="Cabau C."/>
            <person name="Louis A."/>
            <person name="Berthelot C."/>
            <person name="Parey E."/>
            <person name="Roest Crollius H."/>
            <person name="Montfort J."/>
            <person name="Robinson-Rechavi M."/>
            <person name="Bouchez O."/>
            <person name="Lampietro C."/>
            <person name="Lopez Roques C."/>
            <person name="Donnadieu C."/>
            <person name="Postlethwait J."/>
            <person name="Bobe J."/>
            <person name="Dillon D."/>
            <person name="Chandos A."/>
            <person name="von Hippel F."/>
            <person name="Guiguen Y."/>
        </authorList>
    </citation>
    <scope>NUCLEOTIDE SEQUENCE</scope>
    <source>
        <strain evidence="1">YG-Jan2019</strain>
    </source>
</reference>
<proteinExistence type="predicted"/>
<evidence type="ECO:0000313" key="1">
    <source>
        <dbReference type="EMBL" id="KAJ7998633.1"/>
    </source>
</evidence>
<accession>A0ACC2G4F5</accession>
<gene>
    <name evidence="1" type="ORF">DPEC_G00206910</name>
</gene>
<organism evidence="1 2">
    <name type="scientific">Dallia pectoralis</name>
    <name type="common">Alaska blackfish</name>
    <dbReference type="NCBI Taxonomy" id="75939"/>
    <lineage>
        <taxon>Eukaryota</taxon>
        <taxon>Metazoa</taxon>
        <taxon>Chordata</taxon>
        <taxon>Craniata</taxon>
        <taxon>Vertebrata</taxon>
        <taxon>Euteleostomi</taxon>
        <taxon>Actinopterygii</taxon>
        <taxon>Neopterygii</taxon>
        <taxon>Teleostei</taxon>
        <taxon>Protacanthopterygii</taxon>
        <taxon>Esociformes</taxon>
        <taxon>Umbridae</taxon>
        <taxon>Dallia</taxon>
    </lineage>
</organism>
<protein>
    <submittedName>
        <fullName evidence="1">Uncharacterized protein</fullName>
    </submittedName>
</protein>
<comment type="caution">
    <text evidence="1">The sequence shown here is derived from an EMBL/GenBank/DDBJ whole genome shotgun (WGS) entry which is preliminary data.</text>
</comment>